<dbReference type="OrthoDB" id="10940at2157"/>
<accession>A0A284VSJ6</accession>
<reference evidence="2" key="1">
    <citation type="submission" date="2017-06" db="EMBL/GenBank/DDBJ databases">
        <authorList>
            <person name="Cremers G."/>
        </authorList>
    </citation>
    <scope>NUCLEOTIDE SEQUENCE [LARGE SCALE GENOMIC DNA]</scope>
</reference>
<evidence type="ECO:0000313" key="1">
    <source>
        <dbReference type="EMBL" id="SNQ62178.1"/>
    </source>
</evidence>
<dbReference type="Proteomes" id="UP000218615">
    <property type="component" value="Unassembled WGS sequence"/>
</dbReference>
<sequence length="260" mass="27644">MVIIKPNHIKISILIVLAVLLATGCVERVEQVYSKSSVGASPMTPWNNKNIKPDIELSAYVHPQASVIGAVYIGKNVMVSPQASVRGDEGMPIHIGNDTNVQDGVSIHALETSDEEGKPVEKNLVEVKGQKYAVYIGDRVSLAHQAQVHGPASVGDDTFVGMQAFVFKSKVGNNVVIEPAARVVGVTIPDGRYVPLGMIVSNQSVADALPVITEDYVFAHLNEGVLHVNTNLAKGYNMMGGKSAPEASEGDGGHAELKKE</sequence>
<dbReference type="SUPFAM" id="SSF51161">
    <property type="entry name" value="Trimeric LpxA-like enzymes"/>
    <property type="match status" value="1"/>
</dbReference>
<dbReference type="EC" id="4.2.1.1" evidence="1"/>
<evidence type="ECO:0000313" key="2">
    <source>
        <dbReference type="Proteomes" id="UP000218615"/>
    </source>
</evidence>
<keyword evidence="1" id="KW-0456">Lyase</keyword>
<dbReference type="PROSITE" id="PS51257">
    <property type="entry name" value="PROKAR_LIPOPROTEIN"/>
    <property type="match status" value="1"/>
</dbReference>
<dbReference type="PANTHER" id="PTHR43360:SF1">
    <property type="entry name" value="CARBOXYSOME ASSEMBLY PROTEIN CCMM"/>
    <property type="match status" value="1"/>
</dbReference>
<dbReference type="RefSeq" id="WP_218838044.1">
    <property type="nucleotide sequence ID" value="NZ_FZMP01000207.1"/>
</dbReference>
<dbReference type="AlphaFoldDB" id="A0A284VSJ6"/>
<dbReference type="GO" id="GO:0004089">
    <property type="term" value="F:carbonate dehydratase activity"/>
    <property type="evidence" value="ECO:0007669"/>
    <property type="project" value="UniProtKB-EC"/>
</dbReference>
<gene>
    <name evidence="1" type="ORF">MNV_60059</name>
</gene>
<dbReference type="EMBL" id="FZMP01000207">
    <property type="protein sequence ID" value="SNQ62178.1"/>
    <property type="molecule type" value="Genomic_DNA"/>
</dbReference>
<organism evidence="1 2">
    <name type="scientific">Candidatus Methanoperedens nitratireducens</name>
    <dbReference type="NCBI Taxonomy" id="1392998"/>
    <lineage>
        <taxon>Archaea</taxon>
        <taxon>Methanobacteriati</taxon>
        <taxon>Methanobacteriota</taxon>
        <taxon>Stenosarchaea group</taxon>
        <taxon>Methanomicrobia</taxon>
        <taxon>Methanosarcinales</taxon>
        <taxon>ANME-2 cluster</taxon>
        <taxon>Candidatus Methanoperedentaceae</taxon>
        <taxon>Candidatus Methanoperedens</taxon>
    </lineage>
</organism>
<name>A0A284VSJ6_9EURY</name>
<dbReference type="PANTHER" id="PTHR43360">
    <property type="entry name" value="CARBON DIOXIDE CONCENTRATING MECHANISM PROTEIN CCMM"/>
    <property type="match status" value="1"/>
</dbReference>
<proteinExistence type="predicted"/>
<dbReference type="Gene3D" id="2.160.10.10">
    <property type="entry name" value="Hexapeptide repeat proteins"/>
    <property type="match status" value="1"/>
</dbReference>
<keyword evidence="2" id="KW-1185">Reference proteome</keyword>
<dbReference type="InterPro" id="IPR011004">
    <property type="entry name" value="Trimer_LpxA-like_sf"/>
</dbReference>
<dbReference type="InterPro" id="IPR052265">
    <property type="entry name" value="Gamma-CA"/>
</dbReference>
<protein>
    <submittedName>
        <fullName evidence="1">Carbonic anhydrase</fullName>
        <ecNumber evidence="1">4.2.1.1</ecNumber>
    </submittedName>
</protein>